<accession>A0ABR3Z177</accession>
<sequence>MPGQPIIHDIFESKTGTWQYVVADPYSKTAVIIDPVLDYDPTTRIITTDSANNLLSLVKERGYHVDRILETHAHADHLTAASYLQSRLAQEQDHKPPIGIGKRITQVQKLFGERYGVAPVEYEAAFDHLYDDNETFDIGYIKATAIHLPGHTPDHLGYMIGSKSTP</sequence>
<dbReference type="Gene3D" id="3.60.15.10">
    <property type="entry name" value="Ribonuclease Z/Hydroxyacylglutathione hydrolase-like"/>
    <property type="match status" value="1"/>
</dbReference>
<dbReference type="InterPro" id="IPR001279">
    <property type="entry name" value="Metallo-B-lactamas"/>
</dbReference>
<dbReference type="EMBL" id="JAWCUI010000035">
    <property type="protein sequence ID" value="KAL1894047.1"/>
    <property type="molecule type" value="Genomic_DNA"/>
</dbReference>
<comment type="caution">
    <text evidence="2">The sequence shown here is derived from an EMBL/GenBank/DDBJ whole genome shotgun (WGS) entry which is preliminary data.</text>
</comment>
<name>A0ABR3Z177_9PEZI</name>
<keyword evidence="3" id="KW-1185">Reference proteome</keyword>
<feature type="domain" description="Metallo-beta-lactamase" evidence="1">
    <location>
        <begin position="17"/>
        <end position="156"/>
    </location>
</feature>
<evidence type="ECO:0000259" key="1">
    <source>
        <dbReference type="Pfam" id="PF00753"/>
    </source>
</evidence>
<dbReference type="SUPFAM" id="SSF56281">
    <property type="entry name" value="Metallo-hydrolase/oxidoreductase"/>
    <property type="match status" value="1"/>
</dbReference>
<organism evidence="2 3">
    <name type="scientific">Sporothrix stenoceras</name>
    <dbReference type="NCBI Taxonomy" id="5173"/>
    <lineage>
        <taxon>Eukaryota</taxon>
        <taxon>Fungi</taxon>
        <taxon>Dikarya</taxon>
        <taxon>Ascomycota</taxon>
        <taxon>Pezizomycotina</taxon>
        <taxon>Sordariomycetes</taxon>
        <taxon>Sordariomycetidae</taxon>
        <taxon>Ophiostomatales</taxon>
        <taxon>Ophiostomataceae</taxon>
        <taxon>Sporothrix</taxon>
    </lineage>
</organism>
<protein>
    <recommendedName>
        <fullName evidence="1">Metallo-beta-lactamase domain-containing protein</fullName>
    </recommendedName>
</protein>
<gene>
    <name evidence="2" type="ORF">Sste5346_006189</name>
</gene>
<dbReference type="Proteomes" id="UP001583186">
    <property type="component" value="Unassembled WGS sequence"/>
</dbReference>
<dbReference type="InterPro" id="IPR036866">
    <property type="entry name" value="RibonucZ/Hydroxyglut_hydro"/>
</dbReference>
<dbReference type="PANTHER" id="PTHR43084">
    <property type="entry name" value="PERSULFIDE DIOXYGENASE ETHE1"/>
    <property type="match status" value="1"/>
</dbReference>
<dbReference type="InterPro" id="IPR051682">
    <property type="entry name" value="Mito_Persulfide_Diox"/>
</dbReference>
<proteinExistence type="predicted"/>
<reference evidence="2 3" key="1">
    <citation type="journal article" date="2024" name="IMA Fungus">
        <title>IMA Genome - F19 : A genome assembly and annotation guide to empower mycologists, including annotated draft genome sequences of Ceratocystis pirilliformis, Diaporthe australafricana, Fusarium ophioides, Paecilomyces lecythidis, and Sporothrix stenoceras.</title>
        <authorList>
            <person name="Aylward J."/>
            <person name="Wilson A.M."/>
            <person name="Visagie C.M."/>
            <person name="Spraker J."/>
            <person name="Barnes I."/>
            <person name="Buitendag C."/>
            <person name="Ceriani C."/>
            <person name="Del Mar Angel L."/>
            <person name="du Plessis D."/>
            <person name="Fuchs T."/>
            <person name="Gasser K."/>
            <person name="Kramer D."/>
            <person name="Li W."/>
            <person name="Munsamy K."/>
            <person name="Piso A."/>
            <person name="Price J.L."/>
            <person name="Sonnekus B."/>
            <person name="Thomas C."/>
            <person name="van der Nest A."/>
            <person name="van Dijk A."/>
            <person name="van Heerden A."/>
            <person name="van Vuuren N."/>
            <person name="Yilmaz N."/>
            <person name="Duong T.A."/>
            <person name="van der Merwe N.A."/>
            <person name="Wingfield M.J."/>
            <person name="Wingfield B.D."/>
        </authorList>
    </citation>
    <scope>NUCLEOTIDE SEQUENCE [LARGE SCALE GENOMIC DNA]</scope>
    <source>
        <strain evidence="2 3">CMW 5346</strain>
    </source>
</reference>
<dbReference type="Pfam" id="PF00753">
    <property type="entry name" value="Lactamase_B"/>
    <property type="match status" value="1"/>
</dbReference>
<dbReference type="PANTHER" id="PTHR43084:SF1">
    <property type="entry name" value="PERSULFIDE DIOXYGENASE ETHE1, MITOCHONDRIAL"/>
    <property type="match status" value="1"/>
</dbReference>
<evidence type="ECO:0000313" key="3">
    <source>
        <dbReference type="Proteomes" id="UP001583186"/>
    </source>
</evidence>
<evidence type="ECO:0000313" key="2">
    <source>
        <dbReference type="EMBL" id="KAL1894047.1"/>
    </source>
</evidence>